<accession>A0A645GTP1</accession>
<feature type="transmembrane region" description="Helical" evidence="1">
    <location>
        <begin position="39"/>
        <end position="67"/>
    </location>
</feature>
<proteinExistence type="predicted"/>
<evidence type="ECO:0000313" key="2">
    <source>
        <dbReference type="EMBL" id="MPN29680.1"/>
    </source>
</evidence>
<sequence>MAINFNDLYCSALKNLIFFSLKKYIEICRCDGLHVAELILFVFFLFTDAVYINFMKGINLILILLLLDRSINVDVLIL</sequence>
<reference evidence="2" key="1">
    <citation type="submission" date="2019-08" db="EMBL/GenBank/DDBJ databases">
        <authorList>
            <person name="Kucharzyk K."/>
            <person name="Murdoch R.W."/>
            <person name="Higgins S."/>
            <person name="Loffler F."/>
        </authorList>
    </citation>
    <scope>NUCLEOTIDE SEQUENCE</scope>
</reference>
<keyword evidence="1" id="KW-1133">Transmembrane helix</keyword>
<keyword evidence="1" id="KW-0812">Transmembrane</keyword>
<evidence type="ECO:0000256" key="1">
    <source>
        <dbReference type="SAM" id="Phobius"/>
    </source>
</evidence>
<dbReference type="AlphaFoldDB" id="A0A645GTP1"/>
<dbReference type="EMBL" id="VSSQ01080485">
    <property type="protein sequence ID" value="MPN29680.1"/>
    <property type="molecule type" value="Genomic_DNA"/>
</dbReference>
<keyword evidence="1" id="KW-0472">Membrane</keyword>
<comment type="caution">
    <text evidence="2">The sequence shown here is derived from an EMBL/GenBank/DDBJ whole genome shotgun (WGS) entry which is preliminary data.</text>
</comment>
<organism evidence="2">
    <name type="scientific">bioreactor metagenome</name>
    <dbReference type="NCBI Taxonomy" id="1076179"/>
    <lineage>
        <taxon>unclassified sequences</taxon>
        <taxon>metagenomes</taxon>
        <taxon>ecological metagenomes</taxon>
    </lineage>
</organism>
<gene>
    <name evidence="2" type="ORF">SDC9_177133</name>
</gene>
<name>A0A645GTP1_9ZZZZ</name>
<protein>
    <submittedName>
        <fullName evidence="2">Uncharacterized protein</fullName>
    </submittedName>
</protein>